<dbReference type="GeneID" id="90955758"/>
<comment type="caution">
    <text evidence="2">The sequence shown here is derived from an EMBL/GenBank/DDBJ whole genome shotgun (WGS) entry which is preliminary data.</text>
</comment>
<dbReference type="EMBL" id="NQIK02000009">
    <property type="protein sequence ID" value="KAF7566854.1"/>
    <property type="molecule type" value="Genomic_DNA"/>
</dbReference>
<dbReference type="KEGG" id="ptrr:90955758"/>
<protein>
    <submittedName>
        <fullName evidence="2">Uncharacterized protein</fullName>
    </submittedName>
</protein>
<dbReference type="EMBL" id="NQIK02000003">
    <property type="protein sequence ID" value="KAF7572496.1"/>
    <property type="molecule type" value="Genomic_DNA"/>
</dbReference>
<accession>A0A834VPW0</accession>
<evidence type="ECO:0000313" key="1">
    <source>
        <dbReference type="EMBL" id="KAF7566854.1"/>
    </source>
</evidence>
<evidence type="ECO:0000313" key="2">
    <source>
        <dbReference type="EMBL" id="KAF7572496.1"/>
    </source>
</evidence>
<name>A0A834VPW0_9PLEO</name>
<dbReference type="Proteomes" id="UP000245464">
    <property type="component" value="Chromosome 9"/>
</dbReference>
<organism evidence="2 3">
    <name type="scientific">Pyrenophora tritici-repentis</name>
    <dbReference type="NCBI Taxonomy" id="45151"/>
    <lineage>
        <taxon>Eukaryota</taxon>
        <taxon>Fungi</taxon>
        <taxon>Dikarya</taxon>
        <taxon>Ascomycota</taxon>
        <taxon>Pezizomycotina</taxon>
        <taxon>Dothideomycetes</taxon>
        <taxon>Pleosporomycetidae</taxon>
        <taxon>Pleosporales</taxon>
        <taxon>Pleosporineae</taxon>
        <taxon>Pleosporaceae</taxon>
        <taxon>Pyrenophora</taxon>
    </lineage>
</organism>
<proteinExistence type="predicted"/>
<sequence>MGRAQGRWHTRQGKRSLSTIVDRRLRTVPIETREFLAVVRKAKKEYWANRINNITTDEELYSLLGWHKLTLGQQDIPLIVNNQTISDPLEKAEALRVEILDRFSAEDDLPEPVWPTETPAGTLPWDTHIPMEEVERSTIGVSSTSPGTDRITVRLLKTCWA</sequence>
<evidence type="ECO:0000313" key="3">
    <source>
        <dbReference type="Proteomes" id="UP000245464"/>
    </source>
</evidence>
<dbReference type="AlphaFoldDB" id="A0A834VPW0"/>
<dbReference type="RefSeq" id="XP_065963036.1">
    <property type="nucleotide sequence ID" value="XM_066106098.1"/>
</dbReference>
<gene>
    <name evidence="2" type="ORF">PtrM4_074010</name>
    <name evidence="1" type="ORF">PtrM4_151740</name>
</gene>
<reference evidence="2 3" key="1">
    <citation type="journal article" date="2018" name="BMC Genomics">
        <title>Comparative genomics of the wheat fungal pathogen Pyrenophora tritici-repentis reveals chromosomal variations and genome plasticity.</title>
        <authorList>
            <person name="Moolhuijzen P."/>
            <person name="See P.T."/>
            <person name="Hane J.K."/>
            <person name="Shi G."/>
            <person name="Liu Z."/>
            <person name="Oliver R.P."/>
            <person name="Moffat C.S."/>
        </authorList>
    </citation>
    <scope>NUCLEOTIDE SEQUENCE [LARGE SCALE GENOMIC DNA]</scope>
    <source>
        <strain evidence="2">M4</strain>
    </source>
</reference>
<dbReference type="Proteomes" id="UP000245464">
    <property type="component" value="Chromosome 3"/>
</dbReference>